<evidence type="ECO:0000313" key="2">
    <source>
        <dbReference type="EMBL" id="TNN34673.1"/>
    </source>
</evidence>
<evidence type="ECO:0000256" key="1">
    <source>
        <dbReference type="SAM" id="MobiDB-lite"/>
    </source>
</evidence>
<comment type="caution">
    <text evidence="2">The sequence shown here is derived from an EMBL/GenBank/DDBJ whole genome shotgun (WGS) entry which is preliminary data.</text>
</comment>
<name>A0A4Z2F139_9TELE</name>
<dbReference type="OrthoDB" id="10645398at2759"/>
<feature type="region of interest" description="Disordered" evidence="1">
    <location>
        <begin position="1"/>
        <end position="20"/>
    </location>
</feature>
<dbReference type="AlphaFoldDB" id="A0A4Z2F139"/>
<keyword evidence="3" id="KW-1185">Reference proteome</keyword>
<evidence type="ECO:0000313" key="3">
    <source>
        <dbReference type="Proteomes" id="UP000314294"/>
    </source>
</evidence>
<protein>
    <submittedName>
        <fullName evidence="2">Uncharacterized protein</fullName>
    </submittedName>
</protein>
<dbReference type="Proteomes" id="UP000314294">
    <property type="component" value="Unassembled WGS sequence"/>
</dbReference>
<reference evidence="2 3" key="1">
    <citation type="submission" date="2019-03" db="EMBL/GenBank/DDBJ databases">
        <title>First draft genome of Liparis tanakae, snailfish: a comprehensive survey of snailfish specific genes.</title>
        <authorList>
            <person name="Kim W."/>
            <person name="Song I."/>
            <person name="Jeong J.-H."/>
            <person name="Kim D."/>
            <person name="Kim S."/>
            <person name="Ryu S."/>
            <person name="Song J.Y."/>
            <person name="Lee S.K."/>
        </authorList>
    </citation>
    <scope>NUCLEOTIDE SEQUENCE [LARGE SCALE GENOMIC DNA]</scope>
    <source>
        <tissue evidence="2">Muscle</tissue>
    </source>
</reference>
<sequence length="114" mass="12582">MLSPRRAASPHDTSSTHTWPLGAAQRRVAVRFLWSGSSGPVPLVRFLWSSGPVPLVRFLWSGSSGPLVRFLWSSGPVPLVRFLWSGSSGPVPLVRFLPTGFWTRRVLNIGLYVV</sequence>
<dbReference type="EMBL" id="SRLO01001914">
    <property type="protein sequence ID" value="TNN34673.1"/>
    <property type="molecule type" value="Genomic_DNA"/>
</dbReference>
<gene>
    <name evidence="2" type="ORF">EYF80_055166</name>
</gene>
<organism evidence="2 3">
    <name type="scientific">Liparis tanakae</name>
    <name type="common">Tanaka's snailfish</name>
    <dbReference type="NCBI Taxonomy" id="230148"/>
    <lineage>
        <taxon>Eukaryota</taxon>
        <taxon>Metazoa</taxon>
        <taxon>Chordata</taxon>
        <taxon>Craniata</taxon>
        <taxon>Vertebrata</taxon>
        <taxon>Euteleostomi</taxon>
        <taxon>Actinopterygii</taxon>
        <taxon>Neopterygii</taxon>
        <taxon>Teleostei</taxon>
        <taxon>Neoteleostei</taxon>
        <taxon>Acanthomorphata</taxon>
        <taxon>Eupercaria</taxon>
        <taxon>Perciformes</taxon>
        <taxon>Cottioidei</taxon>
        <taxon>Cottales</taxon>
        <taxon>Liparidae</taxon>
        <taxon>Liparis</taxon>
    </lineage>
</organism>
<accession>A0A4Z2F139</accession>
<proteinExistence type="predicted"/>